<dbReference type="PROSITE" id="PS51350">
    <property type="entry name" value="PTS_HPR_DOM"/>
    <property type="match status" value="1"/>
</dbReference>
<evidence type="ECO:0000256" key="1">
    <source>
        <dbReference type="ARBA" id="ARBA00003681"/>
    </source>
</evidence>
<dbReference type="GO" id="GO:0005737">
    <property type="term" value="C:cytoplasm"/>
    <property type="evidence" value="ECO:0007669"/>
    <property type="project" value="UniProtKB-SubCell"/>
</dbReference>
<evidence type="ECO:0000256" key="3">
    <source>
        <dbReference type="ARBA" id="ARBA00020422"/>
    </source>
</evidence>
<comment type="function">
    <text evidence="1">General (non sugar-specific) component of the phosphoenolpyruvate-dependent sugar phosphotransferase system (sugar PTS). This major carbohydrate active-transport system catalyzes the phosphorylation of incoming sugar substrates concomitantly with their translocation across the cell membrane. The phosphoryl group from phosphoenolpyruvate (PEP) is transferred to the phosphoryl carrier protein HPr by enzyme I. Phospho-HPr then transfers it to the PTS EIIA domain.</text>
</comment>
<proteinExistence type="predicted"/>
<reference evidence="8 9" key="1">
    <citation type="submission" date="2020-07" db="EMBL/GenBank/DDBJ databases">
        <title>Genomic Encyclopedia of Type Strains, Phase IV (KMG-IV): sequencing the most valuable type-strain genomes for metagenomic binning, comparative biology and taxonomic classification.</title>
        <authorList>
            <person name="Goeker M."/>
        </authorList>
    </citation>
    <scope>NUCLEOTIDE SEQUENCE [LARGE SCALE GENOMIC DNA]</scope>
    <source>
        <strain evidence="8 9">DSM 15730</strain>
    </source>
</reference>
<dbReference type="PANTHER" id="PTHR33705">
    <property type="entry name" value="PHOSPHOCARRIER PROTEIN HPR"/>
    <property type="match status" value="1"/>
</dbReference>
<keyword evidence="5" id="KW-0762">Sugar transport</keyword>
<evidence type="ECO:0000256" key="6">
    <source>
        <dbReference type="ARBA" id="ARBA00022683"/>
    </source>
</evidence>
<evidence type="ECO:0000313" key="9">
    <source>
        <dbReference type="Proteomes" id="UP000523087"/>
    </source>
</evidence>
<sequence>MIEKEISVIIENGLHARPAADFVKKVNQYKSKVELVKGEKRINAKSILNLMSIAVKEGQTIKVIIDGEDEKEALAFVESFLQSGKE</sequence>
<dbReference type="GO" id="GO:0009401">
    <property type="term" value="P:phosphoenolpyruvate-dependent sugar phosphotransferase system"/>
    <property type="evidence" value="ECO:0007669"/>
    <property type="project" value="UniProtKB-KW"/>
</dbReference>
<accession>A0A7W0BYT9</accession>
<dbReference type="Proteomes" id="UP000523087">
    <property type="component" value="Unassembled WGS sequence"/>
</dbReference>
<dbReference type="InterPro" id="IPR035895">
    <property type="entry name" value="HPr-like_sf"/>
</dbReference>
<dbReference type="PANTHER" id="PTHR33705:SF2">
    <property type="entry name" value="PHOSPHOCARRIER PROTEIN NPR"/>
    <property type="match status" value="1"/>
</dbReference>
<feature type="domain" description="HPr" evidence="7">
    <location>
        <begin position="1"/>
        <end position="86"/>
    </location>
</feature>
<dbReference type="EMBL" id="JACDUT010000009">
    <property type="protein sequence ID" value="MBA2876066.1"/>
    <property type="molecule type" value="Genomic_DNA"/>
</dbReference>
<keyword evidence="4" id="KW-0963">Cytoplasm</keyword>
<comment type="subcellular location">
    <subcellularLocation>
        <location evidence="2">Cytoplasm</location>
    </subcellularLocation>
</comment>
<dbReference type="NCBIfam" id="TIGR01003">
    <property type="entry name" value="PTS_HPr_family"/>
    <property type="match status" value="1"/>
</dbReference>
<dbReference type="PROSITE" id="PS00369">
    <property type="entry name" value="PTS_HPR_HIS"/>
    <property type="match status" value="1"/>
</dbReference>
<comment type="caution">
    <text evidence="8">The sequence shown here is derived from an EMBL/GenBank/DDBJ whole genome shotgun (WGS) entry which is preliminary data.</text>
</comment>
<keyword evidence="9" id="KW-1185">Reference proteome</keyword>
<dbReference type="PRINTS" id="PR00107">
    <property type="entry name" value="PHOSPHOCPHPR"/>
</dbReference>
<evidence type="ECO:0000259" key="7">
    <source>
        <dbReference type="PROSITE" id="PS51350"/>
    </source>
</evidence>
<evidence type="ECO:0000313" key="8">
    <source>
        <dbReference type="EMBL" id="MBA2876066.1"/>
    </source>
</evidence>
<dbReference type="SUPFAM" id="SSF55594">
    <property type="entry name" value="HPr-like"/>
    <property type="match status" value="1"/>
</dbReference>
<dbReference type="AlphaFoldDB" id="A0A7W0BYT9"/>
<dbReference type="RefSeq" id="WP_181556814.1">
    <property type="nucleotide sequence ID" value="NZ_CP064060.1"/>
</dbReference>
<dbReference type="InterPro" id="IPR000032">
    <property type="entry name" value="HPr-like"/>
</dbReference>
<dbReference type="CDD" id="cd00367">
    <property type="entry name" value="PTS-HPr_like"/>
    <property type="match status" value="1"/>
</dbReference>
<protein>
    <recommendedName>
        <fullName evidence="3">Phosphocarrier protein HPr</fullName>
    </recommendedName>
</protein>
<dbReference type="InterPro" id="IPR050399">
    <property type="entry name" value="HPr"/>
</dbReference>
<organism evidence="8 9">
    <name type="scientific">Thermaerobacillus caldiproteolyticus</name>
    <dbReference type="NCBI Taxonomy" id="247480"/>
    <lineage>
        <taxon>Bacteria</taxon>
        <taxon>Bacillati</taxon>
        <taxon>Bacillota</taxon>
        <taxon>Bacilli</taxon>
        <taxon>Bacillales</taxon>
        <taxon>Anoxybacillaceae</taxon>
        <taxon>Thermaerobacillus</taxon>
    </lineage>
</organism>
<dbReference type="PROSITE" id="PS00589">
    <property type="entry name" value="PTS_HPR_SER"/>
    <property type="match status" value="1"/>
</dbReference>
<name>A0A7W0BYT9_9BACL</name>
<dbReference type="InterPro" id="IPR002114">
    <property type="entry name" value="PTS_HPr_Ser_P_site"/>
</dbReference>
<evidence type="ECO:0000256" key="4">
    <source>
        <dbReference type="ARBA" id="ARBA00022490"/>
    </source>
</evidence>
<keyword evidence="6" id="KW-0598">Phosphotransferase system</keyword>
<evidence type="ECO:0000256" key="2">
    <source>
        <dbReference type="ARBA" id="ARBA00004496"/>
    </source>
</evidence>
<dbReference type="Gene3D" id="3.30.1340.10">
    <property type="entry name" value="HPr-like"/>
    <property type="match status" value="1"/>
</dbReference>
<gene>
    <name evidence="8" type="ORF">HNR31_002861</name>
</gene>
<keyword evidence="5" id="KW-0813">Transport</keyword>
<dbReference type="Pfam" id="PF00381">
    <property type="entry name" value="PTS-HPr"/>
    <property type="match status" value="1"/>
</dbReference>
<dbReference type="InterPro" id="IPR001020">
    <property type="entry name" value="PTS_HPr_His_P_site"/>
</dbReference>
<evidence type="ECO:0000256" key="5">
    <source>
        <dbReference type="ARBA" id="ARBA00022597"/>
    </source>
</evidence>